<dbReference type="AlphaFoldDB" id="A0A444WZF5"/>
<gene>
    <name evidence="1" type="ORF">Ahy_B10g101371</name>
</gene>
<protein>
    <submittedName>
        <fullName evidence="1">Uncharacterized protein</fullName>
    </submittedName>
</protein>
<dbReference type="EMBL" id="SDMP01000020">
    <property type="protein sequence ID" value="RYQ82801.1"/>
    <property type="molecule type" value="Genomic_DNA"/>
</dbReference>
<organism evidence="1 2">
    <name type="scientific">Arachis hypogaea</name>
    <name type="common">Peanut</name>
    <dbReference type="NCBI Taxonomy" id="3818"/>
    <lineage>
        <taxon>Eukaryota</taxon>
        <taxon>Viridiplantae</taxon>
        <taxon>Streptophyta</taxon>
        <taxon>Embryophyta</taxon>
        <taxon>Tracheophyta</taxon>
        <taxon>Spermatophyta</taxon>
        <taxon>Magnoliopsida</taxon>
        <taxon>eudicotyledons</taxon>
        <taxon>Gunneridae</taxon>
        <taxon>Pentapetalae</taxon>
        <taxon>rosids</taxon>
        <taxon>fabids</taxon>
        <taxon>Fabales</taxon>
        <taxon>Fabaceae</taxon>
        <taxon>Papilionoideae</taxon>
        <taxon>50 kb inversion clade</taxon>
        <taxon>dalbergioids sensu lato</taxon>
        <taxon>Dalbergieae</taxon>
        <taxon>Pterocarpus clade</taxon>
        <taxon>Arachis</taxon>
    </lineage>
</organism>
<evidence type="ECO:0000313" key="2">
    <source>
        <dbReference type="Proteomes" id="UP000289738"/>
    </source>
</evidence>
<sequence>MARISILMREAIVIVERQDGSSKHLSQNDSLAQVLGKEHPGRVHALGAGPCPTQVFDVMFAYI</sequence>
<evidence type="ECO:0000313" key="1">
    <source>
        <dbReference type="EMBL" id="RYQ82801.1"/>
    </source>
</evidence>
<reference evidence="1 2" key="1">
    <citation type="submission" date="2019-01" db="EMBL/GenBank/DDBJ databases">
        <title>Sequencing of cultivated peanut Arachis hypogaea provides insights into genome evolution and oil improvement.</title>
        <authorList>
            <person name="Chen X."/>
        </authorList>
    </citation>
    <scope>NUCLEOTIDE SEQUENCE [LARGE SCALE GENOMIC DNA]</scope>
    <source>
        <strain evidence="2">cv. Fuhuasheng</strain>
        <tissue evidence="1">Leaves</tissue>
    </source>
</reference>
<dbReference type="Proteomes" id="UP000289738">
    <property type="component" value="Chromosome B10"/>
</dbReference>
<accession>A0A444WZF5</accession>
<keyword evidence="2" id="KW-1185">Reference proteome</keyword>
<comment type="caution">
    <text evidence="1">The sequence shown here is derived from an EMBL/GenBank/DDBJ whole genome shotgun (WGS) entry which is preliminary data.</text>
</comment>
<name>A0A444WZF5_ARAHY</name>
<proteinExistence type="predicted"/>